<comment type="caution">
    <text evidence="1">The sequence shown here is derived from an EMBL/GenBank/DDBJ whole genome shotgun (WGS) entry which is preliminary data.</text>
</comment>
<reference evidence="1 2" key="1">
    <citation type="submission" date="2020-08" db="EMBL/GenBank/DDBJ databases">
        <title>Genomic Encyclopedia of Type Strains, Phase IV (KMG-IV): sequencing the most valuable type-strain genomes for metagenomic binning, comparative biology and taxonomic classification.</title>
        <authorList>
            <person name="Goeker M."/>
        </authorList>
    </citation>
    <scope>NUCLEOTIDE SEQUENCE [LARGE SCALE GENOMIC DNA]</scope>
    <source>
        <strain evidence="1 2">DSM 23868</strain>
    </source>
</reference>
<dbReference type="Proteomes" id="UP000553980">
    <property type="component" value="Unassembled WGS sequence"/>
</dbReference>
<gene>
    <name evidence="1" type="ORF">GGQ79_000355</name>
</gene>
<keyword evidence="2" id="KW-1185">Reference proteome</keyword>
<sequence>MAQMLSSMLDQSQFSVKSVFPWILMAVFVENVSTWSRSFEIVVQSIIFHIT</sequence>
<evidence type="ECO:0000313" key="2">
    <source>
        <dbReference type="Proteomes" id="UP000553980"/>
    </source>
</evidence>
<evidence type="ECO:0000313" key="1">
    <source>
        <dbReference type="EMBL" id="MBB4091882.1"/>
    </source>
</evidence>
<organism evidence="1 2">
    <name type="scientific">Brucella pecoris</name>
    <dbReference type="NCBI Taxonomy" id="867683"/>
    <lineage>
        <taxon>Bacteria</taxon>
        <taxon>Pseudomonadati</taxon>
        <taxon>Pseudomonadota</taxon>
        <taxon>Alphaproteobacteria</taxon>
        <taxon>Hyphomicrobiales</taxon>
        <taxon>Brucellaceae</taxon>
        <taxon>Brucella/Ochrobactrum group</taxon>
        <taxon>Brucella</taxon>
    </lineage>
</organism>
<protein>
    <submittedName>
        <fullName evidence="1">Uncharacterized protein</fullName>
    </submittedName>
</protein>
<dbReference type="EMBL" id="JACIEX010000001">
    <property type="protein sequence ID" value="MBB4091882.1"/>
    <property type="molecule type" value="Genomic_DNA"/>
</dbReference>
<dbReference type="AlphaFoldDB" id="A0AB34YMH9"/>
<accession>A0AB34YMH9</accession>
<name>A0AB34YMH9_9HYPH</name>
<proteinExistence type="predicted"/>